<dbReference type="InterPro" id="IPR036388">
    <property type="entry name" value="WH-like_DNA-bd_sf"/>
</dbReference>
<organism evidence="2 3">
    <name type="scientific">Candidatus Niyogibacteria bacterium CG10_big_fil_rev_8_21_14_0_10_46_36</name>
    <dbReference type="NCBI Taxonomy" id="1974726"/>
    <lineage>
        <taxon>Bacteria</taxon>
        <taxon>Candidatus Niyogiibacteriota</taxon>
    </lineage>
</organism>
<feature type="domain" description="Transcription regulator TrmB N-terminal" evidence="1">
    <location>
        <begin position="9"/>
        <end position="77"/>
    </location>
</feature>
<accession>A0A2H0TCY0</accession>
<name>A0A2H0TCY0_9BACT</name>
<sequence length="251" mass="28694">MVPELQTVLKSIGLNDKEISVYDALLPLGRGTVRELSTRTGINRGTVHDILEILLEKGLLVSERQGSRRRFLLAPPENIISVLEEKKRSLHDQAKKFEEAMPQLKSLYAKQGGRPRVEYFDSDEGIKKILEDVLETLHTHADKKEYVLYSSKSVRNYLYKLFPNFTKEKVKRNIFTKVIGLGEGADPKHITMAERKTINHDAPAYMIVYGPKIALISVAEDDMPFGVLIDDEKISGTQRLLFDELWERLEQ</sequence>
<dbReference type="Gene3D" id="1.10.10.10">
    <property type="entry name" value="Winged helix-like DNA-binding domain superfamily/Winged helix DNA-binding domain"/>
    <property type="match status" value="1"/>
</dbReference>
<dbReference type="EMBL" id="PFCO01000008">
    <property type="protein sequence ID" value="PIR69416.1"/>
    <property type="molecule type" value="Genomic_DNA"/>
</dbReference>
<dbReference type="InterPro" id="IPR011991">
    <property type="entry name" value="ArsR-like_HTH"/>
</dbReference>
<protein>
    <recommendedName>
        <fullName evidence="1">Transcription regulator TrmB N-terminal domain-containing protein</fullName>
    </recommendedName>
</protein>
<dbReference type="CDD" id="cd00090">
    <property type="entry name" value="HTH_ARSR"/>
    <property type="match status" value="1"/>
</dbReference>
<dbReference type="InterPro" id="IPR002831">
    <property type="entry name" value="Tscrpt_reg_TrmB_N"/>
</dbReference>
<dbReference type="InterPro" id="IPR051797">
    <property type="entry name" value="TrmB-like"/>
</dbReference>
<evidence type="ECO:0000259" key="1">
    <source>
        <dbReference type="Pfam" id="PF01978"/>
    </source>
</evidence>
<dbReference type="AlphaFoldDB" id="A0A2H0TCY0"/>
<comment type="caution">
    <text evidence="2">The sequence shown here is derived from an EMBL/GenBank/DDBJ whole genome shotgun (WGS) entry which is preliminary data.</text>
</comment>
<dbReference type="PANTHER" id="PTHR34293:SF1">
    <property type="entry name" value="HTH-TYPE TRANSCRIPTIONAL REGULATOR TRMBL2"/>
    <property type="match status" value="1"/>
</dbReference>
<proteinExistence type="predicted"/>
<evidence type="ECO:0000313" key="2">
    <source>
        <dbReference type="EMBL" id="PIR69416.1"/>
    </source>
</evidence>
<dbReference type="InterPro" id="IPR036390">
    <property type="entry name" value="WH_DNA-bd_sf"/>
</dbReference>
<evidence type="ECO:0000313" key="3">
    <source>
        <dbReference type="Proteomes" id="UP000231503"/>
    </source>
</evidence>
<gene>
    <name evidence="2" type="ORF">COU47_03535</name>
</gene>
<dbReference type="SUPFAM" id="SSF46785">
    <property type="entry name" value="Winged helix' DNA-binding domain"/>
    <property type="match status" value="1"/>
</dbReference>
<dbReference type="Proteomes" id="UP000231503">
    <property type="component" value="Unassembled WGS sequence"/>
</dbReference>
<dbReference type="Pfam" id="PF01978">
    <property type="entry name" value="TrmB"/>
    <property type="match status" value="1"/>
</dbReference>
<reference evidence="3" key="1">
    <citation type="submission" date="2017-09" db="EMBL/GenBank/DDBJ databases">
        <title>Depth-based differentiation of microbial function through sediment-hosted aquifers and enrichment of novel symbionts in the deep terrestrial subsurface.</title>
        <authorList>
            <person name="Probst A.J."/>
            <person name="Ladd B."/>
            <person name="Jarett J.K."/>
            <person name="Geller-Mcgrath D.E."/>
            <person name="Sieber C.M.K."/>
            <person name="Emerson J.B."/>
            <person name="Anantharaman K."/>
            <person name="Thomas B.C."/>
            <person name="Malmstrom R."/>
            <person name="Stieglmeier M."/>
            <person name="Klingl A."/>
            <person name="Woyke T."/>
            <person name="Ryan C.M."/>
            <person name="Banfield J.F."/>
        </authorList>
    </citation>
    <scope>NUCLEOTIDE SEQUENCE [LARGE SCALE GENOMIC DNA]</scope>
</reference>
<dbReference type="PANTHER" id="PTHR34293">
    <property type="entry name" value="HTH-TYPE TRANSCRIPTIONAL REGULATOR TRMBL2"/>
    <property type="match status" value="1"/>
</dbReference>